<protein>
    <submittedName>
        <fullName evidence="1">Uncharacterized protein</fullName>
    </submittedName>
</protein>
<keyword evidence="2" id="KW-1185">Reference proteome</keyword>
<organism evidence="1 2">
    <name type="scientific">Mytilus coruscus</name>
    <name type="common">Sea mussel</name>
    <dbReference type="NCBI Taxonomy" id="42192"/>
    <lineage>
        <taxon>Eukaryota</taxon>
        <taxon>Metazoa</taxon>
        <taxon>Spiralia</taxon>
        <taxon>Lophotrochozoa</taxon>
        <taxon>Mollusca</taxon>
        <taxon>Bivalvia</taxon>
        <taxon>Autobranchia</taxon>
        <taxon>Pteriomorphia</taxon>
        <taxon>Mytilida</taxon>
        <taxon>Mytiloidea</taxon>
        <taxon>Mytilidae</taxon>
        <taxon>Mytilinae</taxon>
        <taxon>Mytilus</taxon>
    </lineage>
</organism>
<dbReference type="Proteomes" id="UP000507470">
    <property type="component" value="Unassembled WGS sequence"/>
</dbReference>
<sequence>MSGVPKKPEDSNAPNVDLTEILGIAGVPTLLVIHPDGYIAWHGRYRAYDYAGFSSFMQHTLSEVLNVPSPAYGYDAFKNNITLDDDAVESVLGYVRDPSRSKIVRIPSERPPSPEPLMESKYADEKTVEQLFIKRKQQSPRSRRKKLTVNHRPYSASAYVQLLKSPYMQKVVPSPKVLNKMLRPTSGGPRLG</sequence>
<accession>A0A6J8CNQ5</accession>
<reference evidence="1 2" key="1">
    <citation type="submission" date="2020-06" db="EMBL/GenBank/DDBJ databases">
        <authorList>
            <person name="Li R."/>
            <person name="Bekaert M."/>
        </authorList>
    </citation>
    <scope>NUCLEOTIDE SEQUENCE [LARGE SCALE GENOMIC DNA]</scope>
    <source>
        <strain evidence="2">wild</strain>
    </source>
</reference>
<evidence type="ECO:0000313" key="1">
    <source>
        <dbReference type="EMBL" id="CAC5396480.1"/>
    </source>
</evidence>
<dbReference type="AlphaFoldDB" id="A0A6J8CNQ5"/>
<dbReference type="EMBL" id="CACVKT020005621">
    <property type="protein sequence ID" value="CAC5396480.1"/>
    <property type="molecule type" value="Genomic_DNA"/>
</dbReference>
<gene>
    <name evidence="1" type="ORF">MCOR_31035</name>
</gene>
<dbReference type="OrthoDB" id="10014724at2759"/>
<name>A0A6J8CNQ5_MYTCO</name>
<evidence type="ECO:0000313" key="2">
    <source>
        <dbReference type="Proteomes" id="UP000507470"/>
    </source>
</evidence>
<proteinExistence type="predicted"/>